<dbReference type="Pfam" id="PF00932">
    <property type="entry name" value="LTD"/>
    <property type="match status" value="1"/>
</dbReference>
<dbReference type="CDD" id="cd10283">
    <property type="entry name" value="MnuA_DNase1-like"/>
    <property type="match status" value="1"/>
</dbReference>
<dbReference type="InterPro" id="IPR036691">
    <property type="entry name" value="Endo/exonu/phosph_ase_sf"/>
</dbReference>
<dbReference type="PROSITE" id="PS51841">
    <property type="entry name" value="LTD"/>
    <property type="match status" value="1"/>
</dbReference>
<evidence type="ECO:0000259" key="3">
    <source>
        <dbReference type="PROSITE" id="PS51841"/>
    </source>
</evidence>
<dbReference type="InterPro" id="IPR006311">
    <property type="entry name" value="TAT_signal"/>
</dbReference>
<evidence type="ECO:0000256" key="1">
    <source>
        <dbReference type="SAM" id="MobiDB-lite"/>
    </source>
</evidence>
<evidence type="ECO:0000313" key="5">
    <source>
        <dbReference type="Proteomes" id="UP000317043"/>
    </source>
</evidence>
<dbReference type="PANTHER" id="PTHR42834">
    <property type="entry name" value="ENDONUCLEASE/EXONUCLEASE/PHOSPHATASE FAMILY PROTEIN (AFU_ORTHOLOGUE AFUA_3G09210)"/>
    <property type="match status" value="1"/>
</dbReference>
<dbReference type="SUPFAM" id="SSF56219">
    <property type="entry name" value="DNase I-like"/>
    <property type="match status" value="1"/>
</dbReference>
<feature type="region of interest" description="Disordered" evidence="1">
    <location>
        <begin position="192"/>
        <end position="221"/>
    </location>
</feature>
<keyword evidence="2" id="KW-0732">Signal</keyword>
<dbReference type="AlphaFoldDB" id="A0A543AZM0"/>
<dbReference type="InterPro" id="IPR005135">
    <property type="entry name" value="Endo/exonuclease/phosphatase"/>
</dbReference>
<feature type="signal peptide" evidence="2">
    <location>
        <begin position="1"/>
        <end position="32"/>
    </location>
</feature>
<gene>
    <name evidence="4" type="ORF">FB566_3611</name>
</gene>
<feature type="chain" id="PRO_5022182981" description="LTD domain-containing protein" evidence="2">
    <location>
        <begin position="33"/>
        <end position="939"/>
    </location>
</feature>
<dbReference type="InParanoid" id="A0A543AZM0"/>
<dbReference type="PANTHER" id="PTHR42834:SF1">
    <property type="entry name" value="ENDONUCLEASE_EXONUCLEASE_PHOSPHATASE FAMILY PROTEIN (AFU_ORTHOLOGUE AFUA_3G09210)"/>
    <property type="match status" value="1"/>
</dbReference>
<dbReference type="Proteomes" id="UP000317043">
    <property type="component" value="Unassembled WGS sequence"/>
</dbReference>
<dbReference type="CDD" id="cd04486">
    <property type="entry name" value="YhcR_OBF_like"/>
    <property type="match status" value="1"/>
</dbReference>
<evidence type="ECO:0000256" key="2">
    <source>
        <dbReference type="SAM" id="SignalP"/>
    </source>
</evidence>
<dbReference type="EMBL" id="VFOW01000001">
    <property type="protein sequence ID" value="TQL78035.1"/>
    <property type="molecule type" value="Genomic_DNA"/>
</dbReference>
<organism evidence="4 5">
    <name type="scientific">Stackebrandtia endophytica</name>
    <dbReference type="NCBI Taxonomy" id="1496996"/>
    <lineage>
        <taxon>Bacteria</taxon>
        <taxon>Bacillati</taxon>
        <taxon>Actinomycetota</taxon>
        <taxon>Actinomycetes</taxon>
        <taxon>Glycomycetales</taxon>
        <taxon>Glycomycetaceae</taxon>
        <taxon>Stackebrandtia</taxon>
    </lineage>
</organism>
<dbReference type="Gene3D" id="3.60.10.10">
    <property type="entry name" value="Endonuclease/exonuclease/phosphatase"/>
    <property type="match status" value="1"/>
</dbReference>
<dbReference type="GO" id="GO:0003824">
    <property type="term" value="F:catalytic activity"/>
    <property type="evidence" value="ECO:0007669"/>
    <property type="project" value="InterPro"/>
</dbReference>
<dbReference type="Pfam" id="PF03372">
    <property type="entry name" value="Exo_endo_phos"/>
    <property type="match status" value="1"/>
</dbReference>
<evidence type="ECO:0000313" key="4">
    <source>
        <dbReference type="EMBL" id="TQL78035.1"/>
    </source>
</evidence>
<dbReference type="RefSeq" id="WP_142041861.1">
    <property type="nucleotide sequence ID" value="NZ_JBHTGS010000001.1"/>
</dbReference>
<comment type="caution">
    <text evidence="4">The sequence shown here is derived from an EMBL/GenBank/DDBJ whole genome shotgun (WGS) entry which is preliminary data.</text>
</comment>
<proteinExistence type="predicted"/>
<keyword evidence="5" id="KW-1185">Reference proteome</keyword>
<dbReference type="PROSITE" id="PS51318">
    <property type="entry name" value="TAT"/>
    <property type="match status" value="1"/>
</dbReference>
<dbReference type="InterPro" id="IPR001322">
    <property type="entry name" value="Lamin_tail_dom"/>
</dbReference>
<dbReference type="OrthoDB" id="1016457at2"/>
<name>A0A543AZM0_9ACTN</name>
<dbReference type="InterPro" id="IPR036415">
    <property type="entry name" value="Lamin_tail_dom_sf"/>
</dbReference>
<reference evidence="4 5" key="1">
    <citation type="submission" date="2019-06" db="EMBL/GenBank/DDBJ databases">
        <title>Sequencing the genomes of 1000 actinobacteria strains.</title>
        <authorList>
            <person name="Klenk H.-P."/>
        </authorList>
    </citation>
    <scope>NUCLEOTIDE SEQUENCE [LARGE SCALE GENOMIC DNA]</scope>
    <source>
        <strain evidence="4 5">DSM 45928</strain>
    </source>
</reference>
<dbReference type="Gene3D" id="2.60.40.1260">
    <property type="entry name" value="Lamin Tail domain"/>
    <property type="match status" value="1"/>
</dbReference>
<protein>
    <recommendedName>
        <fullName evidence="3">LTD domain-containing protein</fullName>
    </recommendedName>
</protein>
<sequence>MPGRSRLVQGGAALGALALGALVLSAPTTAHAEPSAGVVVNEVYGGGGNSGATLTHDFIELANRGTDPVDLTGWSVQYHSRSATGSWQVTPLSGQIEPGQFFLISQAKGNGGTEALPDPDVTGGIPMSASDGTVALVNSDTALTCGTDCVDNDAIVDLVGFGTAAIHEGAPIPGASAAFSVQRTDAPDTDHNATDFVAGRPTPKAANGSGEPAPECPTEPGDTRIRDIQGDEWLTPLRGQTVTDVPGIVTATGPQGFWFQDPEPDDDPATSEGVYVYLGSSTPLTVKPGDAVTVSGEVTDYYQLSSGEVFPETANLSLTEITKPTVAVCSSGNPVPVEHISADMIPDVYAPEPPTGNVEDLGRLDPTRSAMEFWESREGMNVAVTDARVIGPGNRYGEIYLTIKPDEYASERGGAVNTGYANTPTGRITVSPVSGQVPQANVGDVIAGDTVGPVDYILYGGYTIAATAMGEHLDKGLERQVAAPHAEEQLAVATYNVENLSVKDSGTKFAELAAGIVDGLASPDIVTLEEIQDDTGSTDDGVVDPTATLDRLVEAIEAAGGPAYDWRQISPEDKMDGGQPGGNIRVAFLYNPQRVEFVDRPGGDATTPVAVEADADGSATLSVSPGRIDPANEAWESSRKPLAGEFTFNGEKVIVVVNHFNSKGGDQNADGRYQPPNRVSEVQRIAQAEIVNQFVDDVLAVDPQANVVIAGDINDYQFSPALAALTGGDEPVLVDLINTLPETERYTYVFNGISQVLDHILVSPALAASAEYEVIHLNAEFSEQVSDHDPQVVRLGFTGPTCTETISGLHLGPINVTDGVLCLDGATQIGPISVSEGAGLIVDDSRVTGPISATGATSVQVLDSIVVGGIQATGIFGEVRVSDSRVTGALSFTGNVGGVTFAGNTVIGAARCSGNEPAPTNDGQANHWTGIATGQCKGL</sequence>
<feature type="domain" description="LTD" evidence="3">
    <location>
        <begin position="26"/>
        <end position="163"/>
    </location>
</feature>
<accession>A0A543AZM0</accession>
<dbReference type="SUPFAM" id="SSF74853">
    <property type="entry name" value="Lamin A/C globular tail domain"/>
    <property type="match status" value="1"/>
</dbReference>